<reference evidence="3" key="1">
    <citation type="submission" date="2016-10" db="EMBL/GenBank/DDBJ databases">
        <authorList>
            <person name="Varghese N."/>
            <person name="Submissions S."/>
        </authorList>
    </citation>
    <scope>NUCLEOTIDE SEQUENCE [LARGE SCALE GENOMIC DNA]</scope>
    <source>
        <strain evidence="3">CECT 8338</strain>
    </source>
</reference>
<dbReference type="PROSITE" id="PS00409">
    <property type="entry name" value="PROKAR_NTER_METHYL"/>
    <property type="match status" value="1"/>
</dbReference>
<dbReference type="EMBL" id="LT629787">
    <property type="protein sequence ID" value="SDU20481.1"/>
    <property type="molecule type" value="Genomic_DNA"/>
</dbReference>
<evidence type="ECO:0000256" key="1">
    <source>
        <dbReference type="SAM" id="Phobius"/>
    </source>
</evidence>
<name>A0A1H2GM02_9GAMM</name>
<keyword evidence="1" id="KW-1133">Transmembrane helix</keyword>
<dbReference type="AlphaFoldDB" id="A0A1H2GM02"/>
<feature type="transmembrane region" description="Helical" evidence="1">
    <location>
        <begin position="39"/>
        <end position="59"/>
    </location>
</feature>
<dbReference type="RefSeq" id="WP_092387208.1">
    <property type="nucleotide sequence ID" value="NZ_LT629787.1"/>
</dbReference>
<dbReference type="NCBIfam" id="TIGR02523">
    <property type="entry name" value="type_IV_pilV"/>
    <property type="match status" value="1"/>
</dbReference>
<dbReference type="STRING" id="1434072.SAMN05216210_2395"/>
<evidence type="ECO:0000313" key="2">
    <source>
        <dbReference type="EMBL" id="SDU20481.1"/>
    </source>
</evidence>
<dbReference type="Proteomes" id="UP000243924">
    <property type="component" value="Chromosome I"/>
</dbReference>
<dbReference type="OrthoDB" id="7031035at2"/>
<evidence type="ECO:0000313" key="3">
    <source>
        <dbReference type="Proteomes" id="UP000243924"/>
    </source>
</evidence>
<proteinExistence type="predicted"/>
<keyword evidence="1" id="KW-0812">Transmembrane</keyword>
<dbReference type="Pfam" id="PF07963">
    <property type="entry name" value="N_methyl"/>
    <property type="match status" value="1"/>
</dbReference>
<dbReference type="NCBIfam" id="TIGR02532">
    <property type="entry name" value="IV_pilin_GFxxxE"/>
    <property type="match status" value="1"/>
</dbReference>
<gene>
    <name evidence="2" type="ORF">SAMN05216210_2395</name>
</gene>
<keyword evidence="1" id="KW-0472">Membrane</keyword>
<dbReference type="InterPro" id="IPR012902">
    <property type="entry name" value="N_methyl_site"/>
</dbReference>
<sequence length="175" mass="18349">MHIMVSRQRKAGTALVARHVAQPGVSHISFATSQRGVSLLEVLVAVLVLAIGVLGAAVLQLNALRYNASAGHTTQSTFIAYDMLDRMRANAENLSSYATTVDSCPSGEMSADSVHAVDLADFATAVGCQLPGGRGSIAITDNRAIITIAWSEARILANEPDAEFVVTSLIRGSTP</sequence>
<dbReference type="InterPro" id="IPR013362">
    <property type="entry name" value="Pilus_4_PilV"/>
</dbReference>
<organism evidence="2 3">
    <name type="scientific">Halopseudomonas salegens</name>
    <dbReference type="NCBI Taxonomy" id="1434072"/>
    <lineage>
        <taxon>Bacteria</taxon>
        <taxon>Pseudomonadati</taxon>
        <taxon>Pseudomonadota</taxon>
        <taxon>Gammaproteobacteria</taxon>
        <taxon>Pseudomonadales</taxon>
        <taxon>Pseudomonadaceae</taxon>
        <taxon>Halopseudomonas</taxon>
    </lineage>
</organism>
<keyword evidence="3" id="KW-1185">Reference proteome</keyword>
<protein>
    <submittedName>
        <fullName evidence="2">Type IV pilus assembly protein PilV</fullName>
    </submittedName>
</protein>
<accession>A0A1H2GM02</accession>